<feature type="region of interest" description="Disordered" evidence="3">
    <location>
        <begin position="111"/>
        <end position="166"/>
    </location>
</feature>
<feature type="coiled-coil region" evidence="2">
    <location>
        <begin position="369"/>
        <end position="403"/>
    </location>
</feature>
<dbReference type="CDD" id="cd21044">
    <property type="entry name" value="Rab11BD_RAB3IP_like"/>
    <property type="match status" value="1"/>
</dbReference>
<reference evidence="5 6" key="1">
    <citation type="submission" date="2021-02" db="EMBL/GenBank/DDBJ databases">
        <title>Variation within the Batrachochytrium salamandrivorans European outbreak.</title>
        <authorList>
            <person name="Kelly M."/>
            <person name="Pasmans F."/>
            <person name="Shea T.P."/>
            <person name="Munoz J.F."/>
            <person name="Carranza S."/>
            <person name="Cuomo C.A."/>
            <person name="Martel A."/>
        </authorList>
    </citation>
    <scope>NUCLEOTIDE SEQUENCE [LARGE SCALE GENOMIC DNA]</scope>
    <source>
        <strain evidence="5 6">AMFP18/2</strain>
    </source>
</reference>
<dbReference type="Proteomes" id="UP001648503">
    <property type="component" value="Unassembled WGS sequence"/>
</dbReference>
<feature type="compositionally biased region" description="Polar residues" evidence="3">
    <location>
        <begin position="534"/>
        <end position="544"/>
    </location>
</feature>
<comment type="caution">
    <text evidence="5">The sequence shown here is derived from an EMBL/GenBank/DDBJ whole genome shotgun (WGS) entry which is preliminary data.</text>
</comment>
<evidence type="ECO:0000313" key="6">
    <source>
        <dbReference type="Proteomes" id="UP001648503"/>
    </source>
</evidence>
<evidence type="ECO:0000256" key="3">
    <source>
        <dbReference type="SAM" id="MobiDB-lite"/>
    </source>
</evidence>
<dbReference type="InterPro" id="IPR009449">
    <property type="entry name" value="Sec2_N"/>
</dbReference>
<evidence type="ECO:0000259" key="4">
    <source>
        <dbReference type="Pfam" id="PF06428"/>
    </source>
</evidence>
<keyword evidence="1 2" id="KW-0175">Coiled coil</keyword>
<feature type="compositionally biased region" description="Polar residues" evidence="3">
    <location>
        <begin position="408"/>
        <end position="417"/>
    </location>
</feature>
<dbReference type="Gene3D" id="6.10.140.910">
    <property type="match status" value="1"/>
</dbReference>
<evidence type="ECO:0000256" key="1">
    <source>
        <dbReference type="ARBA" id="ARBA00023054"/>
    </source>
</evidence>
<feature type="compositionally biased region" description="Low complexity" evidence="3">
    <location>
        <begin position="418"/>
        <end position="440"/>
    </location>
</feature>
<feature type="compositionally biased region" description="Low complexity" evidence="3">
    <location>
        <begin position="113"/>
        <end position="166"/>
    </location>
</feature>
<gene>
    <name evidence="5" type="ORF">BASA50_010990</name>
</gene>
<feature type="compositionally biased region" description="Polar residues" evidence="3">
    <location>
        <begin position="190"/>
        <end position="212"/>
    </location>
</feature>
<feature type="compositionally biased region" description="Low complexity" evidence="3">
    <location>
        <begin position="37"/>
        <end position="47"/>
    </location>
</feature>
<protein>
    <recommendedName>
        <fullName evidence="4">GDP/GTP exchange factor Sec2 N-terminal domain-containing protein</fullName>
    </recommendedName>
</protein>
<feature type="compositionally biased region" description="Basic and acidic residues" evidence="3">
    <location>
        <begin position="508"/>
        <end position="531"/>
    </location>
</feature>
<feature type="compositionally biased region" description="Low complexity" evidence="3">
    <location>
        <begin position="63"/>
        <end position="78"/>
    </location>
</feature>
<feature type="domain" description="GDP/GTP exchange factor Sec2 N-terminal" evidence="4">
    <location>
        <begin position="263"/>
        <end position="393"/>
    </location>
</feature>
<dbReference type="PANTHER" id="PTHR14430:SF0">
    <property type="entry name" value="SEC2P DOMAIN-CONTAINING PROTEIN"/>
    <property type="match status" value="1"/>
</dbReference>
<feature type="region of interest" description="Disordered" evidence="3">
    <location>
        <begin position="36"/>
        <end position="78"/>
    </location>
</feature>
<sequence length="826" mass="88980">MSETASTSSSPQSASDDASARLVALKQRLNAVSTKHASALSLSPLSPTNNGSTGDIAILPPNTKGTTTTGTSKATTGSATDVISSAHSWFSRQSDHLQMLDSAVSTEAVKSVATTGTGPTTGPTATTTTTTTASNTLPLTTGVTSNTTTTATSSNTASKSATSSSTTTAGYFTSRIFSNLPSSLSKNSLTGNSAHSSTMSLDSQPISQTNLPDSDPNCLCQSIMSFSDPRRCVKCGGGMKPVIRIVEQKMAAETQSEKSRKLLESANSRQAESTSEMSRLREKSEMLEEMLDHKQYELTQIKRDLETLGEKLIDEIEKRAELQHSKETVQDELEELTKSLFEEANSMVANEARQRHEVQAREQSMAAELGETKIRLQMEQAQLRELRIRMAEVQKEQVRLQVATTTTGYSSNTAGSTSRLQQQSSALGSSLSASSAQDLSGTKGDHAETTKVNKLHSLVFMRNVLEDDVTPCLRFGGNPRTSTKKFIDAIVAHTCFVEQMSLDQMEELKTRDARQTQLAAEKEHAARHPEASADGNSHSGSSHAATEPKHQSQKASTPGQGLFSKTVIERLTHALSSANLPGMSLGDKTLAGPAGCSTCGRDEEYRFHFRISDVSEDTWFPICLNCRDRLVAVCDFYSFVRDMRQGLYTTRPAQDLYMEVLSLKSAMFYARIGVAQVENKHEIFRNIKPVRPNSALAVGLQSYLSSAFPSSALKALDEGSPTLASSVSDTMPLALYQERLHRKGASSAMAEIKEKTETVTSSLADDHTNHIPPDASTEPEKSDPVSAHSGHSVPLEISTTPISPVLIVPVRTSSFPSSPVTASLSQ</sequence>
<keyword evidence="6" id="KW-1185">Reference proteome</keyword>
<accession>A0ABQ8EY04</accession>
<dbReference type="PANTHER" id="PTHR14430">
    <property type="entry name" value="RABIN3-RELATED"/>
    <property type="match status" value="1"/>
</dbReference>
<feature type="region of interest" description="Disordered" evidence="3">
    <location>
        <begin position="408"/>
        <end position="448"/>
    </location>
</feature>
<feature type="region of interest" description="Disordered" evidence="3">
    <location>
        <begin position="253"/>
        <end position="282"/>
    </location>
</feature>
<dbReference type="SUPFAM" id="SSF144284">
    <property type="entry name" value="Sec2 N-terminal region"/>
    <property type="match status" value="1"/>
</dbReference>
<feature type="region of interest" description="Disordered" evidence="3">
    <location>
        <begin position="508"/>
        <end position="559"/>
    </location>
</feature>
<feature type="region of interest" description="Disordered" evidence="3">
    <location>
        <begin position="183"/>
        <end position="213"/>
    </location>
</feature>
<dbReference type="Pfam" id="PF06428">
    <property type="entry name" value="Sec2p"/>
    <property type="match status" value="1"/>
</dbReference>
<evidence type="ECO:0000313" key="5">
    <source>
        <dbReference type="EMBL" id="KAH6587971.1"/>
    </source>
</evidence>
<proteinExistence type="predicted"/>
<dbReference type="EMBL" id="JAFCIX010000547">
    <property type="protein sequence ID" value="KAH6587971.1"/>
    <property type="molecule type" value="Genomic_DNA"/>
</dbReference>
<name>A0ABQ8EY04_9FUNG</name>
<feature type="region of interest" description="Disordered" evidence="3">
    <location>
        <begin position="756"/>
        <end position="796"/>
    </location>
</feature>
<feature type="compositionally biased region" description="Polar residues" evidence="3">
    <location>
        <begin position="265"/>
        <end position="277"/>
    </location>
</feature>
<dbReference type="Pfam" id="PF25555">
    <property type="entry name" value="RAB3A-like_C"/>
    <property type="match status" value="1"/>
</dbReference>
<dbReference type="InterPro" id="IPR040351">
    <property type="entry name" value="RAB3IL/RAB3IP/Sec2"/>
</dbReference>
<organism evidence="5 6">
    <name type="scientific">Batrachochytrium salamandrivorans</name>
    <dbReference type="NCBI Taxonomy" id="1357716"/>
    <lineage>
        <taxon>Eukaryota</taxon>
        <taxon>Fungi</taxon>
        <taxon>Fungi incertae sedis</taxon>
        <taxon>Chytridiomycota</taxon>
        <taxon>Chytridiomycota incertae sedis</taxon>
        <taxon>Chytridiomycetes</taxon>
        <taxon>Rhizophydiales</taxon>
        <taxon>Rhizophydiales incertae sedis</taxon>
        <taxon>Batrachochytrium</taxon>
    </lineage>
</organism>
<evidence type="ECO:0000256" key="2">
    <source>
        <dbReference type="SAM" id="Coils"/>
    </source>
</evidence>